<dbReference type="KEGG" id="bbae:FRD01_04495"/>
<dbReference type="InterPro" id="IPR009875">
    <property type="entry name" value="PilZ_domain"/>
</dbReference>
<dbReference type="GO" id="GO:0035438">
    <property type="term" value="F:cyclic-di-GMP binding"/>
    <property type="evidence" value="ECO:0007669"/>
    <property type="project" value="InterPro"/>
</dbReference>
<dbReference type="EMBL" id="CP042467">
    <property type="protein sequence ID" value="QED26518.1"/>
    <property type="molecule type" value="Genomic_DNA"/>
</dbReference>
<reference evidence="2 3" key="1">
    <citation type="submission" date="2019-08" db="EMBL/GenBank/DDBJ databases">
        <authorList>
            <person name="Liang Q."/>
        </authorList>
    </citation>
    <scope>NUCLEOTIDE SEQUENCE [LARGE SCALE GENOMIC DNA]</scope>
    <source>
        <strain evidence="2 3">V1718</strain>
    </source>
</reference>
<gene>
    <name evidence="2" type="ORF">FRD01_04495</name>
</gene>
<proteinExistence type="predicted"/>
<evidence type="ECO:0000259" key="1">
    <source>
        <dbReference type="Pfam" id="PF07238"/>
    </source>
</evidence>
<organism evidence="2 3">
    <name type="scientific">Microvenator marinus</name>
    <dbReference type="NCBI Taxonomy" id="2600177"/>
    <lineage>
        <taxon>Bacteria</taxon>
        <taxon>Deltaproteobacteria</taxon>
        <taxon>Bradymonadales</taxon>
        <taxon>Microvenatoraceae</taxon>
        <taxon>Microvenator</taxon>
    </lineage>
</organism>
<dbReference type="AlphaFoldDB" id="A0A5B8XNC5"/>
<dbReference type="Pfam" id="PF07238">
    <property type="entry name" value="PilZ"/>
    <property type="match status" value="1"/>
</dbReference>
<keyword evidence="3" id="KW-1185">Reference proteome</keyword>
<dbReference type="Gene3D" id="2.40.10.220">
    <property type="entry name" value="predicted glycosyltransferase like domains"/>
    <property type="match status" value="2"/>
</dbReference>
<dbReference type="Proteomes" id="UP000321595">
    <property type="component" value="Chromosome"/>
</dbReference>
<name>A0A5B8XNC5_9DELT</name>
<accession>A0A5B8XNC5</accession>
<protein>
    <recommendedName>
        <fullName evidence="1">PilZ domain-containing protein</fullName>
    </recommendedName>
</protein>
<dbReference type="RefSeq" id="WP_146958020.1">
    <property type="nucleotide sequence ID" value="NZ_CP042467.1"/>
</dbReference>
<dbReference type="SUPFAM" id="SSF141371">
    <property type="entry name" value="PilZ domain-like"/>
    <property type="match status" value="1"/>
</dbReference>
<feature type="domain" description="PilZ" evidence="1">
    <location>
        <begin position="6"/>
        <end position="107"/>
    </location>
</feature>
<dbReference type="OrthoDB" id="5497635at2"/>
<evidence type="ECO:0000313" key="2">
    <source>
        <dbReference type="EMBL" id="QED26518.1"/>
    </source>
</evidence>
<sequence length="225" mass="25583">MSHKSNRRDPRVNIALSVKLLTTRGMETHETKNISYRGIFIITDQPLPLRRVTRLEMEVGGKLVTMLGLVAHRINVADATERRIAPGMGIQIFSVGSAAKDAWQDYVTQLVEQDPELLKALQEHNLPKFKVNLSTPELLKKFVERDLPQGQIYYRTPEPIAPGSELILEISHPTNTEKFNLKGQVREITEGARRHRGMYIELAPMDEELFAAFERFVHASETISI</sequence>
<evidence type="ECO:0000313" key="3">
    <source>
        <dbReference type="Proteomes" id="UP000321595"/>
    </source>
</evidence>